<dbReference type="InterPro" id="IPR002020">
    <property type="entry name" value="Citrate_synthase"/>
</dbReference>
<accession>A0A3A9YN87</accession>
<feature type="domain" description="Helix-turn-helix" evidence="5">
    <location>
        <begin position="6"/>
        <end position="56"/>
    </location>
</feature>
<dbReference type="GO" id="GO:0005829">
    <property type="term" value="C:cytosol"/>
    <property type="evidence" value="ECO:0007669"/>
    <property type="project" value="TreeGrafter"/>
</dbReference>
<dbReference type="InterPro" id="IPR016143">
    <property type="entry name" value="Citrate_synth-like_sm_a-sub"/>
</dbReference>
<dbReference type="InterPro" id="IPR016142">
    <property type="entry name" value="Citrate_synth-like_lrg_a-sub"/>
</dbReference>
<dbReference type="Pfam" id="PF12728">
    <property type="entry name" value="HTH_17"/>
    <property type="match status" value="1"/>
</dbReference>
<dbReference type="GO" id="GO:0005975">
    <property type="term" value="P:carbohydrate metabolic process"/>
    <property type="evidence" value="ECO:0007669"/>
    <property type="project" value="TreeGrafter"/>
</dbReference>
<dbReference type="PANTHER" id="PTHR11739:SF4">
    <property type="entry name" value="CITRATE SYNTHASE, PEROXISOMAL"/>
    <property type="match status" value="1"/>
</dbReference>
<evidence type="ECO:0000256" key="2">
    <source>
        <dbReference type="ARBA" id="ARBA00010566"/>
    </source>
</evidence>
<comment type="similarity">
    <text evidence="2">Belongs to the citrate synthase family.</text>
</comment>
<dbReference type="InterPro" id="IPR036969">
    <property type="entry name" value="Citrate_synthase_sf"/>
</dbReference>
<evidence type="ECO:0000256" key="1">
    <source>
        <dbReference type="ARBA" id="ARBA00005163"/>
    </source>
</evidence>
<organism evidence="6 7">
    <name type="scientific">Micromonospora musae</name>
    <dbReference type="NCBI Taxonomy" id="1894970"/>
    <lineage>
        <taxon>Bacteria</taxon>
        <taxon>Bacillati</taxon>
        <taxon>Actinomycetota</taxon>
        <taxon>Actinomycetes</taxon>
        <taxon>Micromonosporales</taxon>
        <taxon>Micromonosporaceae</taxon>
        <taxon>Micromonospora</taxon>
    </lineage>
</organism>
<dbReference type="GO" id="GO:0036440">
    <property type="term" value="F:citrate synthase activity"/>
    <property type="evidence" value="ECO:0007669"/>
    <property type="project" value="UniProtKB-EC"/>
</dbReference>
<dbReference type="SUPFAM" id="SSF48256">
    <property type="entry name" value="Citrate synthase"/>
    <property type="match status" value="1"/>
</dbReference>
<name>A0A3A9YN87_9ACTN</name>
<dbReference type="RefSeq" id="WP_120687742.1">
    <property type="nucleotide sequence ID" value="NZ_RAZT01000001.1"/>
</dbReference>
<sequence>MSEEQLLTTAEVAHRLRIKPETVYAYVSRGLLARVKVPGERTSRFRLADVERLAARTQGTRPERDTAATMRTATTLIAYGRLHYRGLDAAKLAPVTPFEEVARWLWTGQRRAERFAGPAETVDGARRAAAHLPAHARTFDRLPVVVALAAALDPLRFDLAPATVVAIGPVLLATMVDALPLAGSAIADDHSLAARLWPRLTREPATVEGLRALNAALVLLADHDLAASTIAVRVAASTRANPYAAVLAGLGALDGPMHGAVGGTVHRMIESAVRDGTAAAIAESLRGGGLPGFGHPRYPDGDPRAAALLDLVAPLPLPDGLRRTVDELIATALRRGSRPNIDFAVAVLAHASGMGPGAAEVIFAIARTAGWVAHVVEEYAQPSNRFRWSSGYTGPTPQSA</sequence>
<evidence type="ECO:0000313" key="6">
    <source>
        <dbReference type="EMBL" id="RKN36427.1"/>
    </source>
</evidence>
<dbReference type="EC" id="2.3.3.16" evidence="3"/>
<dbReference type="InterPro" id="IPR009061">
    <property type="entry name" value="DNA-bd_dom_put_sf"/>
</dbReference>
<dbReference type="InterPro" id="IPR041657">
    <property type="entry name" value="HTH_17"/>
</dbReference>
<evidence type="ECO:0000259" key="5">
    <source>
        <dbReference type="Pfam" id="PF12728"/>
    </source>
</evidence>
<reference evidence="6 7" key="1">
    <citation type="submission" date="2018-09" db="EMBL/GenBank/DDBJ databases">
        <title>Micromonospora sp. nov. MS1-9, isolated from a root of Musa sp.</title>
        <authorList>
            <person name="Kuncharoen N."/>
            <person name="Kudo T."/>
            <person name="Ohkuma M."/>
            <person name="Yuki M."/>
            <person name="Tanasupawat S."/>
        </authorList>
    </citation>
    <scope>NUCLEOTIDE SEQUENCE [LARGE SCALE GENOMIC DNA]</scope>
    <source>
        <strain evidence="6 7">MS1-9</strain>
    </source>
</reference>
<dbReference type="AlphaFoldDB" id="A0A3A9YN87"/>
<comment type="caution">
    <text evidence="6">The sequence shown here is derived from an EMBL/GenBank/DDBJ whole genome shotgun (WGS) entry which is preliminary data.</text>
</comment>
<dbReference type="Proteomes" id="UP000275865">
    <property type="component" value="Unassembled WGS sequence"/>
</dbReference>
<dbReference type="PRINTS" id="PR00143">
    <property type="entry name" value="CITRTSNTHASE"/>
</dbReference>
<comment type="pathway">
    <text evidence="1">Carbohydrate metabolism; tricarboxylic acid cycle.</text>
</comment>
<dbReference type="SUPFAM" id="SSF46955">
    <property type="entry name" value="Putative DNA-binding domain"/>
    <property type="match status" value="1"/>
</dbReference>
<proteinExistence type="inferred from homology"/>
<dbReference type="PANTHER" id="PTHR11739">
    <property type="entry name" value="CITRATE SYNTHASE"/>
    <property type="match status" value="1"/>
</dbReference>
<dbReference type="EMBL" id="RAZT01000001">
    <property type="protein sequence ID" value="RKN36427.1"/>
    <property type="molecule type" value="Genomic_DNA"/>
</dbReference>
<gene>
    <name evidence="6" type="ORF">D7044_01915</name>
</gene>
<dbReference type="GO" id="GO:0006099">
    <property type="term" value="P:tricarboxylic acid cycle"/>
    <property type="evidence" value="ECO:0007669"/>
    <property type="project" value="UniProtKB-UniPathway"/>
</dbReference>
<evidence type="ECO:0000256" key="3">
    <source>
        <dbReference type="ARBA" id="ARBA00012972"/>
    </source>
</evidence>
<dbReference type="Gene3D" id="1.10.580.10">
    <property type="entry name" value="Citrate Synthase, domain 1"/>
    <property type="match status" value="1"/>
</dbReference>
<dbReference type="UniPathway" id="UPA00223"/>
<evidence type="ECO:0000313" key="7">
    <source>
        <dbReference type="Proteomes" id="UP000275865"/>
    </source>
</evidence>
<dbReference type="Gene3D" id="1.10.230.10">
    <property type="entry name" value="Cytochrome P450-Terp, domain 2"/>
    <property type="match status" value="1"/>
</dbReference>
<dbReference type="Pfam" id="PF00285">
    <property type="entry name" value="Citrate_synt"/>
    <property type="match status" value="1"/>
</dbReference>
<protein>
    <recommendedName>
        <fullName evidence="3">citrate synthase (unknown stereospecificity)</fullName>
        <ecNumber evidence="3">2.3.3.16</ecNumber>
    </recommendedName>
</protein>
<keyword evidence="4" id="KW-0808">Transferase</keyword>
<evidence type="ECO:0000256" key="4">
    <source>
        <dbReference type="ARBA" id="ARBA00022679"/>
    </source>
</evidence>